<dbReference type="GO" id="GO:0005886">
    <property type="term" value="C:plasma membrane"/>
    <property type="evidence" value="ECO:0007669"/>
    <property type="project" value="UniProtKB-SubCell"/>
</dbReference>
<keyword evidence="13" id="KW-1185">Reference proteome</keyword>
<dbReference type="OrthoDB" id="9805133at2"/>
<keyword evidence="2" id="KW-1003">Cell membrane</keyword>
<comment type="subcellular location">
    <subcellularLocation>
        <location evidence="1">Cell membrane</location>
        <topology evidence="1">Multi-pass membrane protein</topology>
    </subcellularLocation>
    <subcellularLocation>
        <location evidence="9">Membrane</location>
        <topology evidence="9">Multi-pass membrane protein</topology>
    </subcellularLocation>
</comment>
<evidence type="ECO:0000256" key="5">
    <source>
        <dbReference type="ARBA" id="ARBA00022692"/>
    </source>
</evidence>
<dbReference type="RefSeq" id="WP_015904904.1">
    <property type="nucleotide sequence ID" value="NC_012108.1"/>
</dbReference>
<evidence type="ECO:0000256" key="4">
    <source>
        <dbReference type="ARBA" id="ARBA00022618"/>
    </source>
</evidence>
<dbReference type="KEGG" id="dat:HRM2_30590"/>
<dbReference type="GO" id="GO:0017038">
    <property type="term" value="P:protein import"/>
    <property type="evidence" value="ECO:0007669"/>
    <property type="project" value="TreeGrafter"/>
</dbReference>
<keyword evidence="9" id="KW-0813">Transport</keyword>
<keyword evidence="8" id="KW-0131">Cell cycle</keyword>
<dbReference type="GO" id="GO:0051301">
    <property type="term" value="P:cell division"/>
    <property type="evidence" value="ECO:0007669"/>
    <property type="project" value="UniProtKB-KW"/>
</dbReference>
<dbReference type="GO" id="GO:0043213">
    <property type="term" value="P:bacteriocin transport"/>
    <property type="evidence" value="ECO:0007669"/>
    <property type="project" value="InterPro"/>
</dbReference>
<dbReference type="EMBL" id="CP001087">
    <property type="protein sequence ID" value="ACN16142.1"/>
    <property type="molecule type" value="Genomic_DNA"/>
</dbReference>
<evidence type="ECO:0000256" key="1">
    <source>
        <dbReference type="ARBA" id="ARBA00004651"/>
    </source>
</evidence>
<dbReference type="InterPro" id="IPR050790">
    <property type="entry name" value="ExbB/TolQ_transport"/>
</dbReference>
<evidence type="ECO:0000256" key="7">
    <source>
        <dbReference type="ARBA" id="ARBA00023136"/>
    </source>
</evidence>
<evidence type="ECO:0000256" key="8">
    <source>
        <dbReference type="ARBA" id="ARBA00023306"/>
    </source>
</evidence>
<dbReference type="InterPro" id="IPR014163">
    <property type="entry name" value="Tol-Pal_TolQ"/>
</dbReference>
<evidence type="ECO:0000256" key="3">
    <source>
        <dbReference type="ARBA" id="ARBA00022519"/>
    </source>
</evidence>
<dbReference type="PANTHER" id="PTHR30625">
    <property type="entry name" value="PROTEIN TOLQ"/>
    <property type="match status" value="1"/>
</dbReference>
<evidence type="ECO:0000256" key="6">
    <source>
        <dbReference type="ARBA" id="ARBA00022989"/>
    </source>
</evidence>
<dbReference type="NCBIfam" id="TIGR02796">
    <property type="entry name" value="tolQ"/>
    <property type="match status" value="1"/>
</dbReference>
<feature type="transmembrane region" description="Helical" evidence="10">
    <location>
        <begin position="179"/>
        <end position="204"/>
    </location>
</feature>
<evidence type="ECO:0000256" key="2">
    <source>
        <dbReference type="ARBA" id="ARBA00022475"/>
    </source>
</evidence>
<evidence type="ECO:0000256" key="10">
    <source>
        <dbReference type="SAM" id="Phobius"/>
    </source>
</evidence>
<keyword evidence="6 10" id="KW-1133">Transmembrane helix</keyword>
<dbReference type="PANTHER" id="PTHR30625:SF3">
    <property type="entry name" value="TOL-PAL SYSTEM PROTEIN TOLQ"/>
    <property type="match status" value="1"/>
</dbReference>
<organism evidence="12 13">
    <name type="scientific">Desulforapulum autotrophicum (strain ATCC 43914 / DSM 3382 / VKM B-1955 / HRM2)</name>
    <name type="common">Desulfobacterium autotrophicum</name>
    <dbReference type="NCBI Taxonomy" id="177437"/>
    <lineage>
        <taxon>Bacteria</taxon>
        <taxon>Pseudomonadati</taxon>
        <taxon>Thermodesulfobacteriota</taxon>
        <taxon>Desulfobacteria</taxon>
        <taxon>Desulfobacterales</taxon>
        <taxon>Desulfobacteraceae</taxon>
        <taxon>Desulforapulum</taxon>
    </lineage>
</organism>
<sequence length="236" mass="25734">MTPETSGIFHMLSNAGLVVKLVLLLLLFFSITSWAIIFIKYRYVKKAYGESVDFTDLFWQCRNLSDAFSKAKVLKQSPVARVFVAGYLEIKRASEPSGEGVGEKRATDTNFMGLGNVKRALRRSINLEVRRLSQLVPFLATAGNTAPFIGLFGTVWGIMNTFHGIGTTGSASLAVVAPGISEALVATAAGLAVAIPAVIAYNYFTDRIRVLDSELQSFAADLLNIIERDIHKQRGV</sequence>
<dbReference type="InterPro" id="IPR002898">
    <property type="entry name" value="MotA_ExbB_proton_chnl"/>
</dbReference>
<gene>
    <name evidence="12" type="primary">tolQ1</name>
    <name evidence="12" type="ordered locus">HRM2_30590</name>
</gene>
<evidence type="ECO:0000256" key="9">
    <source>
        <dbReference type="RuleBase" id="RU004057"/>
    </source>
</evidence>
<evidence type="ECO:0000313" key="12">
    <source>
        <dbReference type="EMBL" id="ACN16142.1"/>
    </source>
</evidence>
<feature type="domain" description="MotA/TolQ/ExbB proton channel" evidence="11">
    <location>
        <begin position="116"/>
        <end position="215"/>
    </location>
</feature>
<comment type="similarity">
    <text evidence="9">Belongs to the exbB/tolQ family.</text>
</comment>
<evidence type="ECO:0000259" key="11">
    <source>
        <dbReference type="Pfam" id="PF01618"/>
    </source>
</evidence>
<keyword evidence="9" id="KW-0653">Protein transport</keyword>
<protein>
    <submittedName>
        <fullName evidence="12">TolQ1</fullName>
    </submittedName>
</protein>
<dbReference type="Proteomes" id="UP000000442">
    <property type="component" value="Chromosome"/>
</dbReference>
<keyword evidence="4" id="KW-0132">Cell division</keyword>
<dbReference type="HOGENOM" id="CLU_053325_2_2_7"/>
<dbReference type="AlphaFoldDB" id="C0QKQ2"/>
<dbReference type="Pfam" id="PF01618">
    <property type="entry name" value="MotA_ExbB"/>
    <property type="match status" value="1"/>
</dbReference>
<evidence type="ECO:0000313" key="13">
    <source>
        <dbReference type="Proteomes" id="UP000000442"/>
    </source>
</evidence>
<dbReference type="eggNOG" id="COG0811">
    <property type="taxonomic scope" value="Bacteria"/>
</dbReference>
<keyword evidence="5 10" id="KW-0812">Transmembrane</keyword>
<feature type="transmembrane region" description="Helical" evidence="10">
    <location>
        <begin position="135"/>
        <end position="159"/>
    </location>
</feature>
<keyword evidence="7 10" id="KW-0472">Membrane</keyword>
<accession>C0QKQ2</accession>
<keyword evidence="3" id="KW-0997">Cell inner membrane</keyword>
<feature type="transmembrane region" description="Helical" evidence="10">
    <location>
        <begin position="17"/>
        <end position="39"/>
    </location>
</feature>
<proteinExistence type="inferred from homology"/>
<reference evidence="12 13" key="1">
    <citation type="journal article" date="2009" name="Environ. Microbiol.">
        <title>Genome sequence of Desulfobacterium autotrophicum HRM2, a marine sulfate reducer oxidizing organic carbon completely to carbon dioxide.</title>
        <authorList>
            <person name="Strittmatter A.W."/>
            <person name="Liesegang H."/>
            <person name="Rabus R."/>
            <person name="Decker I."/>
            <person name="Amann J."/>
            <person name="Andres S."/>
            <person name="Henne A."/>
            <person name="Fricke W.F."/>
            <person name="Martinez-Arias R."/>
            <person name="Bartels D."/>
            <person name="Goesmann A."/>
            <person name="Krause L."/>
            <person name="Puehler A."/>
            <person name="Klenk H.P."/>
            <person name="Richter M."/>
            <person name="Schuler M."/>
            <person name="Gloeckner F.O."/>
            <person name="Meyerdierks A."/>
            <person name="Gottschalk G."/>
            <person name="Amann R."/>
        </authorList>
    </citation>
    <scope>NUCLEOTIDE SEQUENCE [LARGE SCALE GENOMIC DNA]</scope>
    <source>
        <strain evidence="13">ATCC 43914 / DSM 3382 / HRM2</strain>
    </source>
</reference>
<dbReference type="STRING" id="177437.HRM2_30590"/>
<name>C0QKQ2_DESAH</name>